<dbReference type="Pfam" id="PF02811">
    <property type="entry name" value="PHP"/>
    <property type="match status" value="1"/>
</dbReference>
<dbReference type="Pfam" id="PF07733">
    <property type="entry name" value="DNA_pol3_alpha"/>
    <property type="match status" value="1"/>
</dbReference>
<reference evidence="11 12" key="1">
    <citation type="submission" date="2024-06" db="EMBL/GenBank/DDBJ databases">
        <title>Chitinophaga defluvii sp. nov., isolated from municipal sewage.</title>
        <authorList>
            <person name="Zhang L."/>
        </authorList>
    </citation>
    <scope>NUCLEOTIDE SEQUENCE [LARGE SCALE GENOMIC DNA]</scope>
    <source>
        <strain evidence="11 12">H8</strain>
    </source>
</reference>
<dbReference type="EMBL" id="JBEXAC010000002">
    <property type="protein sequence ID" value="MET7000652.1"/>
    <property type="molecule type" value="Genomic_DNA"/>
</dbReference>
<evidence type="ECO:0000259" key="10">
    <source>
        <dbReference type="Pfam" id="PF17657"/>
    </source>
</evidence>
<sequence length="976" mass="111094">MYLNCKTYFSYRWGTFSTSQLVEAAGQAGATSLALTNINNTSDIWSFVKLAQQAGIKPVAGVEFRNQDKLCYVMLAKNNEGFAKINRFLSQHLVNKQAFPDLPEMDQDVYIIYPFAHGLPDHLEANAFIGIQATEINKLFGVDMKRYGQKMVILQPVTFQNKTYYELHQFLRAIDKNEIISKLQPGDIAGKHEFFVAAGRLIAAFKDYPLLVSNTFQLLDACSIQMDFKIDKNKKIFTASKEDDYELLVKLTYEGMEKRYGKNNVKAGLRVAQELKVISDLNFVTYFLIAQNIVQEASYRGYYHVGRGSGANSIVAYCLRITDVDPIELDLYFERFLNSSRTSPPDFDLDFSWQDRDDMIDYVFKRYGKEHVALLGMFSTFQGSSAIRELGKVLGLPKMEIDGLVEGQFHSGDKNHEKIKMLAPLMLDFPNHLSIHPGGMLICEEPIFGYTALDLPPKGFRITQIDMVVAEDIGLYKFDILSQRGLGHIREAIDIVKQTRGIDVDIHAIEKFKKDPKLAENIRSGNTIGCFYIESPAMRQLLKKLRCEDYLRLVAASSIIRPGVGQSGMMQQYIYRFNNPGKFEYLHPVMEELLQETYGIMVYQEDVIKVCIHFAGMSGEDADILRRGMSGKFRSKQEMERVSESFHQGARSLCRPEPIITEVWRQISSFAGYSFSKAHSASYAVESYQSLFLKSYYPVEFMVAVINNFGGFYSRELYFHELAKTGVKVHGPCINHSVHLTSIVRGEVYVGFIHVKGLEKKTIDSLLDNRAKNGRYIDLQDFVDRTHITEEQLYLLVKVGGLGFTGIPKRELLIQGSFVCRPVDKRFSGMDNLFGEQKKTFKLPSLEQTMIEDRIQELEILEFPLGNIFEIVDADVKQFPLARDLEGHINQQVTCLGYLICTKYAVTKKDKRTMKFGSWLDASGAWLDTVHFPDSNAMYPFKGRGFYQFTGKVVMEFGVITIVVETMQKIGIKSVD</sequence>
<organism evidence="11 12">
    <name type="scientific">Chitinophaga defluvii</name>
    <dbReference type="NCBI Taxonomy" id="3163343"/>
    <lineage>
        <taxon>Bacteria</taxon>
        <taxon>Pseudomonadati</taxon>
        <taxon>Bacteroidota</taxon>
        <taxon>Chitinophagia</taxon>
        <taxon>Chitinophagales</taxon>
        <taxon>Chitinophagaceae</taxon>
        <taxon>Chitinophaga</taxon>
    </lineage>
</organism>
<protein>
    <recommendedName>
        <fullName evidence="1">DNA-directed DNA polymerase</fullName>
        <ecNumber evidence="1">2.7.7.7</ecNumber>
    </recommendedName>
</protein>
<dbReference type="Gene3D" id="1.10.150.870">
    <property type="match status" value="1"/>
</dbReference>
<dbReference type="Pfam" id="PF14579">
    <property type="entry name" value="HHH_6"/>
    <property type="match status" value="1"/>
</dbReference>
<dbReference type="SUPFAM" id="SSF89550">
    <property type="entry name" value="PHP domain-like"/>
    <property type="match status" value="1"/>
</dbReference>
<dbReference type="InterPro" id="IPR011708">
    <property type="entry name" value="DNA_pol3_alpha_NTPase_dom"/>
</dbReference>
<dbReference type="Gene3D" id="3.20.20.140">
    <property type="entry name" value="Metal-dependent hydrolases"/>
    <property type="match status" value="1"/>
</dbReference>
<evidence type="ECO:0000256" key="3">
    <source>
        <dbReference type="ARBA" id="ARBA00022695"/>
    </source>
</evidence>
<dbReference type="PANTHER" id="PTHR32294">
    <property type="entry name" value="DNA POLYMERASE III SUBUNIT ALPHA"/>
    <property type="match status" value="1"/>
</dbReference>
<feature type="domain" description="PHP" evidence="7">
    <location>
        <begin position="4"/>
        <end position="111"/>
    </location>
</feature>
<evidence type="ECO:0000259" key="8">
    <source>
        <dbReference type="Pfam" id="PF07733"/>
    </source>
</evidence>
<dbReference type="GO" id="GO:0003887">
    <property type="term" value="F:DNA-directed DNA polymerase activity"/>
    <property type="evidence" value="ECO:0007669"/>
    <property type="project" value="UniProtKB-EC"/>
</dbReference>
<proteinExistence type="predicted"/>
<evidence type="ECO:0000256" key="2">
    <source>
        <dbReference type="ARBA" id="ARBA00022679"/>
    </source>
</evidence>
<dbReference type="EC" id="2.7.7.7" evidence="1"/>
<dbReference type="Proteomes" id="UP001549749">
    <property type="component" value="Unassembled WGS sequence"/>
</dbReference>
<comment type="caution">
    <text evidence="11">The sequence shown here is derived from an EMBL/GenBank/DDBJ whole genome shotgun (WGS) entry which is preliminary data.</text>
</comment>
<keyword evidence="4" id="KW-0235">DNA replication</keyword>
<keyword evidence="3 11" id="KW-0548">Nucleotidyltransferase</keyword>
<dbReference type="InterPro" id="IPR029460">
    <property type="entry name" value="DNAPol_HHH"/>
</dbReference>
<keyword evidence="2 11" id="KW-0808">Transferase</keyword>
<evidence type="ECO:0000256" key="4">
    <source>
        <dbReference type="ARBA" id="ARBA00022705"/>
    </source>
</evidence>
<comment type="catalytic activity">
    <reaction evidence="6">
        <text>DNA(n) + a 2'-deoxyribonucleoside 5'-triphosphate = DNA(n+1) + diphosphate</text>
        <dbReference type="Rhea" id="RHEA:22508"/>
        <dbReference type="Rhea" id="RHEA-COMP:17339"/>
        <dbReference type="Rhea" id="RHEA-COMP:17340"/>
        <dbReference type="ChEBI" id="CHEBI:33019"/>
        <dbReference type="ChEBI" id="CHEBI:61560"/>
        <dbReference type="ChEBI" id="CHEBI:173112"/>
        <dbReference type="EC" id="2.7.7.7"/>
    </reaction>
</comment>
<gene>
    <name evidence="11" type="primary">dnaE</name>
    <name evidence="11" type="ORF">ABR189_24930</name>
</gene>
<dbReference type="InterPro" id="IPR016195">
    <property type="entry name" value="Pol/histidinol_Pase-like"/>
</dbReference>
<evidence type="ECO:0000256" key="1">
    <source>
        <dbReference type="ARBA" id="ARBA00012417"/>
    </source>
</evidence>
<evidence type="ECO:0000313" key="11">
    <source>
        <dbReference type="EMBL" id="MET7000652.1"/>
    </source>
</evidence>
<dbReference type="NCBIfam" id="TIGR00594">
    <property type="entry name" value="polc"/>
    <property type="match status" value="1"/>
</dbReference>
<evidence type="ECO:0000256" key="5">
    <source>
        <dbReference type="ARBA" id="ARBA00022932"/>
    </source>
</evidence>
<feature type="domain" description="DNA polymerase helix-hairpin-helix motif" evidence="9">
    <location>
        <begin position="726"/>
        <end position="812"/>
    </location>
</feature>
<evidence type="ECO:0000259" key="7">
    <source>
        <dbReference type="Pfam" id="PF02811"/>
    </source>
</evidence>
<dbReference type="InterPro" id="IPR040982">
    <property type="entry name" value="DNA_pol3_finger"/>
</dbReference>
<feature type="domain" description="DNA polymerase III alpha subunit finger" evidence="10">
    <location>
        <begin position="487"/>
        <end position="651"/>
    </location>
</feature>
<evidence type="ECO:0000256" key="6">
    <source>
        <dbReference type="ARBA" id="ARBA00049244"/>
    </source>
</evidence>
<evidence type="ECO:0000259" key="9">
    <source>
        <dbReference type="Pfam" id="PF14579"/>
    </source>
</evidence>
<dbReference type="InterPro" id="IPR004805">
    <property type="entry name" value="DnaE2/DnaE/PolC"/>
</dbReference>
<accession>A0ABV2TC92</accession>
<evidence type="ECO:0000313" key="12">
    <source>
        <dbReference type="Proteomes" id="UP001549749"/>
    </source>
</evidence>
<name>A0ABV2TC92_9BACT</name>
<dbReference type="InterPro" id="IPR004013">
    <property type="entry name" value="PHP_dom"/>
</dbReference>
<keyword evidence="12" id="KW-1185">Reference proteome</keyword>
<keyword evidence="5" id="KW-0239">DNA-directed DNA polymerase</keyword>
<dbReference type="Pfam" id="PF17657">
    <property type="entry name" value="DNA_pol3_finger"/>
    <property type="match status" value="1"/>
</dbReference>
<feature type="domain" description="Bacterial DNA polymerase III alpha subunit NTPase" evidence="8">
    <location>
        <begin position="247"/>
        <end position="481"/>
    </location>
</feature>
<dbReference type="RefSeq" id="WP_354663206.1">
    <property type="nucleotide sequence ID" value="NZ_JBEXAC010000002.1"/>
</dbReference>